<proteinExistence type="predicted"/>
<feature type="transmembrane region" description="Helical" evidence="6">
    <location>
        <begin position="701"/>
        <end position="720"/>
    </location>
</feature>
<feature type="transmembrane region" description="Helical" evidence="6">
    <location>
        <begin position="13"/>
        <end position="33"/>
    </location>
</feature>
<dbReference type="OrthoDB" id="262547at2759"/>
<gene>
    <name evidence="7" type="ORF">BB560_003281</name>
</gene>
<evidence type="ECO:0000313" key="8">
    <source>
        <dbReference type="Proteomes" id="UP000245609"/>
    </source>
</evidence>
<feature type="compositionally biased region" description="Polar residues" evidence="5">
    <location>
        <begin position="148"/>
        <end position="157"/>
    </location>
</feature>
<feature type="transmembrane region" description="Helical" evidence="6">
    <location>
        <begin position="94"/>
        <end position="122"/>
    </location>
</feature>
<accession>A0A2T9ZCF8</accession>
<feature type="region of interest" description="Disordered" evidence="5">
    <location>
        <begin position="142"/>
        <end position="161"/>
    </location>
</feature>
<dbReference type="PANTHER" id="PTHR11040:SF210">
    <property type="entry name" value="ZINC-REGULATED TRANSPORTER 3"/>
    <property type="match status" value="1"/>
</dbReference>
<feature type="transmembrane region" description="Helical" evidence="6">
    <location>
        <begin position="603"/>
        <end position="626"/>
    </location>
</feature>
<feature type="compositionally biased region" description="Polar residues" evidence="5">
    <location>
        <begin position="236"/>
        <end position="245"/>
    </location>
</feature>
<evidence type="ECO:0000256" key="5">
    <source>
        <dbReference type="SAM" id="MobiDB-lite"/>
    </source>
</evidence>
<feature type="compositionally biased region" description="Low complexity" evidence="5">
    <location>
        <begin position="175"/>
        <end position="207"/>
    </location>
</feature>
<organism evidence="7 8">
    <name type="scientific">Smittium megazygosporum</name>
    <dbReference type="NCBI Taxonomy" id="133381"/>
    <lineage>
        <taxon>Eukaryota</taxon>
        <taxon>Fungi</taxon>
        <taxon>Fungi incertae sedis</taxon>
        <taxon>Zoopagomycota</taxon>
        <taxon>Kickxellomycotina</taxon>
        <taxon>Harpellomycetes</taxon>
        <taxon>Harpellales</taxon>
        <taxon>Legeriomycetaceae</taxon>
        <taxon>Smittium</taxon>
    </lineage>
</organism>
<comment type="caution">
    <text evidence="7">The sequence shown here is derived from an EMBL/GenBank/DDBJ whole genome shotgun (WGS) entry which is preliminary data.</text>
</comment>
<feature type="transmembrane region" description="Helical" evidence="6">
    <location>
        <begin position="570"/>
        <end position="591"/>
    </location>
</feature>
<dbReference type="Pfam" id="PF02535">
    <property type="entry name" value="Zip"/>
    <property type="match status" value="1"/>
</dbReference>
<evidence type="ECO:0000256" key="4">
    <source>
        <dbReference type="ARBA" id="ARBA00023136"/>
    </source>
</evidence>
<evidence type="ECO:0000256" key="1">
    <source>
        <dbReference type="ARBA" id="ARBA00004141"/>
    </source>
</evidence>
<dbReference type="GO" id="GO:0016020">
    <property type="term" value="C:membrane"/>
    <property type="evidence" value="ECO:0007669"/>
    <property type="project" value="UniProtKB-SubCell"/>
</dbReference>
<dbReference type="Proteomes" id="UP000245609">
    <property type="component" value="Unassembled WGS sequence"/>
</dbReference>
<feature type="compositionally biased region" description="Basic and acidic residues" evidence="5">
    <location>
        <begin position="217"/>
        <end position="235"/>
    </location>
</feature>
<keyword evidence="4 6" id="KW-0472">Membrane</keyword>
<evidence type="ECO:0000256" key="6">
    <source>
        <dbReference type="SAM" id="Phobius"/>
    </source>
</evidence>
<evidence type="ECO:0000256" key="2">
    <source>
        <dbReference type="ARBA" id="ARBA00022692"/>
    </source>
</evidence>
<dbReference type="AlphaFoldDB" id="A0A2T9ZCF8"/>
<protein>
    <submittedName>
        <fullName evidence="7">Uncharacterized protein</fullName>
    </submittedName>
</protein>
<keyword evidence="2 6" id="KW-0812">Transmembrane</keyword>
<name>A0A2T9ZCF8_9FUNG</name>
<feature type="transmembrane region" description="Helical" evidence="6">
    <location>
        <begin position="667"/>
        <end position="689"/>
    </location>
</feature>
<comment type="subcellular location">
    <subcellularLocation>
        <location evidence="1">Membrane</location>
        <topology evidence="1">Multi-pass membrane protein</topology>
    </subcellularLocation>
</comment>
<dbReference type="STRING" id="133381.A0A2T9ZCF8"/>
<dbReference type="EMBL" id="MBFS01000535">
    <property type="protein sequence ID" value="PVV02271.1"/>
    <property type="molecule type" value="Genomic_DNA"/>
</dbReference>
<keyword evidence="3 6" id="KW-1133">Transmembrane helix</keyword>
<dbReference type="PANTHER" id="PTHR11040">
    <property type="entry name" value="ZINC/IRON TRANSPORTER"/>
    <property type="match status" value="1"/>
</dbReference>
<feature type="region of interest" description="Disordered" evidence="5">
    <location>
        <begin position="175"/>
        <end position="251"/>
    </location>
</feature>
<reference evidence="7 8" key="1">
    <citation type="journal article" date="2018" name="MBio">
        <title>Comparative Genomics Reveals the Core Gene Toolbox for the Fungus-Insect Symbiosis.</title>
        <authorList>
            <person name="Wang Y."/>
            <person name="Stata M."/>
            <person name="Wang W."/>
            <person name="Stajich J.E."/>
            <person name="White M.M."/>
            <person name="Moncalvo J.M."/>
        </authorList>
    </citation>
    <scope>NUCLEOTIDE SEQUENCE [LARGE SCALE GENOMIC DNA]</scope>
    <source>
        <strain evidence="7 8">SC-DP-2</strain>
    </source>
</reference>
<feature type="transmembrane region" description="Helical" evidence="6">
    <location>
        <begin position="54"/>
        <end position="74"/>
    </location>
</feature>
<dbReference type="GO" id="GO:0005385">
    <property type="term" value="F:zinc ion transmembrane transporter activity"/>
    <property type="evidence" value="ECO:0007669"/>
    <property type="project" value="TreeGrafter"/>
</dbReference>
<evidence type="ECO:0000313" key="7">
    <source>
        <dbReference type="EMBL" id="PVV02271.1"/>
    </source>
</evidence>
<keyword evidence="8" id="KW-1185">Reference proteome</keyword>
<sequence>MSVFSFENSDTRIWFYVFLSALATSLGAAILYVDDVLHFFGVPKTFSLIKSKSFLAASFSCAAAIMLYTAVFALHDESLSHFQDVKNYPFISDYSRVLTISLILLGAWGNNVLSIIFALLIFRNSGSDVEFCSHGSHDHVHYHEHPDANNSPNSSQNNHKDIYDSKSHLLHENHTNNLKNGKANNNSKSNVKNMGLFSSSYPDSSSPLLAQSSNHSKHSDKERKILKSNKEDRLVESSTNQSNLGIFSKQAHPGHKDYDTIEVDPACSKPNYIPTSSNCECNSDSLHIHKNNNNETYFFVHENEDNKYSKIELGDPSPQMPLTIDRNNSENMCYPSAKHCDDETCAGILNSEKVEDDVSSECSNSPTCDKSTTFLSDLLFQNANHINISNIYSNNEDLGADFLGSDNKDFNNNREFYQGFEPFVGKPHSSLPTTQNTDSKGSAHLRGNQNSCLYLDYEGLELPKDDNGTFINGLGEEREQNSKSQGLMMKKQGSKSLNIFSSQPFETNIDHVHFRGHVYEHVSHQSAAAASKKRQMSMFINGIKTAAAIAIHKFPEGIIMYISWKSSSKLGLWVSVSLFFHNFPEGMMLALPLYLGTNSRLKTFIAASILGIAPPVLGAFIGSLLFNYEAGLPPSDNLLSSGIENALRSYLIFNDQPKIIFNDTMNMAFGVIFGLTAGMMLAVSLNGMLPSARLYDPSGKIVISSFIISILLTATTGILFPG</sequence>
<evidence type="ECO:0000256" key="3">
    <source>
        <dbReference type="ARBA" id="ARBA00022989"/>
    </source>
</evidence>
<dbReference type="InterPro" id="IPR003689">
    <property type="entry name" value="ZIP"/>
</dbReference>